<sequence>CLVLGRLGAARVAGRPIGPLLQRGPRLRAVPRGATFARHPRLRHARRRVTVRPAVESPRWMIGERERASARMRDMDTGERGTWSMGGPRESVRVPRTPSMRDIPPSPGPESSPRAKN</sequence>
<evidence type="ECO:0000313" key="2">
    <source>
        <dbReference type="EnsemblProtists" id="EOD21136"/>
    </source>
</evidence>
<feature type="region of interest" description="Disordered" evidence="1">
    <location>
        <begin position="66"/>
        <end position="117"/>
    </location>
</feature>
<dbReference type="EnsemblProtists" id="EOD27262">
    <property type="protein sequence ID" value="EOD27262"/>
    <property type="gene ID" value="EMIHUDRAFT_353826"/>
</dbReference>
<dbReference type="Proteomes" id="UP000013827">
    <property type="component" value="Unassembled WGS sequence"/>
</dbReference>
<dbReference type="EnsemblProtists" id="EOD21136">
    <property type="protein sequence ID" value="EOD21136"/>
    <property type="gene ID" value="EMIHUDRAFT_368928"/>
</dbReference>
<dbReference type="KEGG" id="ehx:EMIHUDRAFT_368928"/>
<proteinExistence type="predicted"/>
<keyword evidence="3" id="KW-1185">Reference proteome</keyword>
<dbReference type="HOGENOM" id="CLU_2091098_0_0_1"/>
<dbReference type="RefSeq" id="XP_005779691.1">
    <property type="nucleotide sequence ID" value="XM_005779634.1"/>
</dbReference>
<dbReference type="PaxDb" id="2903-EOD21136"/>
<dbReference type="RefSeq" id="XP_005773565.1">
    <property type="nucleotide sequence ID" value="XM_005773508.1"/>
</dbReference>
<evidence type="ECO:0000313" key="3">
    <source>
        <dbReference type="Proteomes" id="UP000013827"/>
    </source>
</evidence>
<evidence type="ECO:0000256" key="1">
    <source>
        <dbReference type="SAM" id="MobiDB-lite"/>
    </source>
</evidence>
<dbReference type="KEGG" id="ehx:EMIHUDRAFT_353826"/>
<protein>
    <submittedName>
        <fullName evidence="2">Uncharacterized protein</fullName>
    </submittedName>
</protein>
<dbReference type="GeneID" id="17266680"/>
<dbReference type="GeneID" id="17272808"/>
<dbReference type="AlphaFoldDB" id="A0A0D3JCA1"/>
<accession>A0A0D3JCA1</accession>
<reference evidence="3" key="1">
    <citation type="journal article" date="2013" name="Nature">
        <title>Pan genome of the phytoplankton Emiliania underpins its global distribution.</title>
        <authorList>
            <person name="Read B.A."/>
            <person name="Kegel J."/>
            <person name="Klute M.J."/>
            <person name="Kuo A."/>
            <person name="Lefebvre S.C."/>
            <person name="Maumus F."/>
            <person name="Mayer C."/>
            <person name="Miller J."/>
            <person name="Monier A."/>
            <person name="Salamov A."/>
            <person name="Young J."/>
            <person name="Aguilar M."/>
            <person name="Claverie J.M."/>
            <person name="Frickenhaus S."/>
            <person name="Gonzalez K."/>
            <person name="Herman E.K."/>
            <person name="Lin Y.C."/>
            <person name="Napier J."/>
            <person name="Ogata H."/>
            <person name="Sarno A.F."/>
            <person name="Shmutz J."/>
            <person name="Schroeder D."/>
            <person name="de Vargas C."/>
            <person name="Verret F."/>
            <person name="von Dassow P."/>
            <person name="Valentin K."/>
            <person name="Van de Peer Y."/>
            <person name="Wheeler G."/>
            <person name="Dacks J.B."/>
            <person name="Delwiche C.F."/>
            <person name="Dyhrman S.T."/>
            <person name="Glockner G."/>
            <person name="John U."/>
            <person name="Richards T."/>
            <person name="Worden A.Z."/>
            <person name="Zhang X."/>
            <person name="Grigoriev I.V."/>
            <person name="Allen A.E."/>
            <person name="Bidle K."/>
            <person name="Borodovsky M."/>
            <person name="Bowler C."/>
            <person name="Brownlee C."/>
            <person name="Cock J.M."/>
            <person name="Elias M."/>
            <person name="Gladyshev V.N."/>
            <person name="Groth M."/>
            <person name="Guda C."/>
            <person name="Hadaegh A."/>
            <person name="Iglesias-Rodriguez M.D."/>
            <person name="Jenkins J."/>
            <person name="Jones B.M."/>
            <person name="Lawson T."/>
            <person name="Leese F."/>
            <person name="Lindquist E."/>
            <person name="Lobanov A."/>
            <person name="Lomsadze A."/>
            <person name="Malik S.B."/>
            <person name="Marsh M.E."/>
            <person name="Mackinder L."/>
            <person name="Mock T."/>
            <person name="Mueller-Roeber B."/>
            <person name="Pagarete A."/>
            <person name="Parker M."/>
            <person name="Probert I."/>
            <person name="Quesneville H."/>
            <person name="Raines C."/>
            <person name="Rensing S.A."/>
            <person name="Riano-Pachon D.M."/>
            <person name="Richier S."/>
            <person name="Rokitta S."/>
            <person name="Shiraiwa Y."/>
            <person name="Soanes D.M."/>
            <person name="van der Giezen M."/>
            <person name="Wahlund T.M."/>
            <person name="Williams B."/>
            <person name="Wilson W."/>
            <person name="Wolfe G."/>
            <person name="Wurch L.L."/>
        </authorList>
    </citation>
    <scope>NUCLEOTIDE SEQUENCE</scope>
</reference>
<name>A0A0D3JCA1_EMIH1</name>
<organism evidence="2 3">
    <name type="scientific">Emiliania huxleyi (strain CCMP1516)</name>
    <dbReference type="NCBI Taxonomy" id="280463"/>
    <lineage>
        <taxon>Eukaryota</taxon>
        <taxon>Haptista</taxon>
        <taxon>Haptophyta</taxon>
        <taxon>Prymnesiophyceae</taxon>
        <taxon>Isochrysidales</taxon>
        <taxon>Noelaerhabdaceae</taxon>
        <taxon>Emiliania</taxon>
    </lineage>
</organism>
<feature type="compositionally biased region" description="Basic and acidic residues" evidence="1">
    <location>
        <begin position="66"/>
        <end position="79"/>
    </location>
</feature>
<reference evidence="2" key="2">
    <citation type="submission" date="2024-10" db="UniProtKB">
        <authorList>
            <consortium name="EnsemblProtists"/>
        </authorList>
    </citation>
    <scope>IDENTIFICATION</scope>
</reference>